<keyword evidence="5" id="KW-0472">Membrane</keyword>
<dbReference type="PANTHER" id="PTHR11134">
    <property type="entry name" value="ADAPTOR COMPLEX SUBUNIT BETA FAMILY MEMBER"/>
    <property type="match status" value="1"/>
</dbReference>
<name>C5LPP6_PERM5</name>
<dbReference type="GO" id="GO:0030117">
    <property type="term" value="C:membrane coat"/>
    <property type="evidence" value="ECO:0007669"/>
    <property type="project" value="InterPro"/>
</dbReference>
<protein>
    <recommendedName>
        <fullName evidence="6">Clathrin/coatomer adaptor adaptin-like N-terminal domain-containing protein</fullName>
    </recommendedName>
</protein>
<keyword evidence="4" id="KW-0653">Protein transport</keyword>
<feature type="domain" description="Clathrin/coatomer adaptor adaptin-like N-terminal" evidence="6">
    <location>
        <begin position="1"/>
        <end position="89"/>
    </location>
</feature>
<evidence type="ECO:0000256" key="3">
    <source>
        <dbReference type="ARBA" id="ARBA00022448"/>
    </source>
</evidence>
<dbReference type="GeneID" id="9058704"/>
<dbReference type="InParanoid" id="C5LPP6"/>
<evidence type="ECO:0000256" key="2">
    <source>
        <dbReference type="ARBA" id="ARBA00006613"/>
    </source>
</evidence>
<dbReference type="Proteomes" id="UP000007800">
    <property type="component" value="Unassembled WGS sequence"/>
</dbReference>
<dbReference type="GO" id="GO:0012505">
    <property type="term" value="C:endomembrane system"/>
    <property type="evidence" value="ECO:0007669"/>
    <property type="project" value="UniProtKB-SubCell"/>
</dbReference>
<dbReference type="InterPro" id="IPR016024">
    <property type="entry name" value="ARM-type_fold"/>
</dbReference>
<dbReference type="GO" id="GO:0006886">
    <property type="term" value="P:intracellular protein transport"/>
    <property type="evidence" value="ECO:0007669"/>
    <property type="project" value="InterPro"/>
</dbReference>
<evidence type="ECO:0000256" key="1">
    <source>
        <dbReference type="ARBA" id="ARBA00004308"/>
    </source>
</evidence>
<keyword evidence="8" id="KW-1185">Reference proteome</keyword>
<evidence type="ECO:0000313" key="8">
    <source>
        <dbReference type="Proteomes" id="UP000007800"/>
    </source>
</evidence>
<reference evidence="7 8" key="1">
    <citation type="submission" date="2008-07" db="EMBL/GenBank/DDBJ databases">
        <authorList>
            <person name="El-Sayed N."/>
            <person name="Caler E."/>
            <person name="Inman J."/>
            <person name="Amedeo P."/>
            <person name="Hass B."/>
            <person name="Wortman J."/>
        </authorList>
    </citation>
    <scope>NUCLEOTIDE SEQUENCE [LARGE SCALE GENOMIC DNA]</scope>
    <source>
        <strain evidence="8">ATCC 50983 / TXsc</strain>
    </source>
</reference>
<sequence length="107" mass="11739">YIWIVSHAESRKELPLLSVNSFQKDSVDSRSALVRAASIRSMAAIRVLEMIQVVMAAVNQAAVDSSAYVRKSVAAVCLPQVFVTDVDQFPLVRNLLIKMMATDGSEL</sequence>
<organism evidence="8">
    <name type="scientific">Perkinsus marinus (strain ATCC 50983 / TXsc)</name>
    <dbReference type="NCBI Taxonomy" id="423536"/>
    <lineage>
        <taxon>Eukaryota</taxon>
        <taxon>Sar</taxon>
        <taxon>Alveolata</taxon>
        <taxon>Perkinsozoa</taxon>
        <taxon>Perkinsea</taxon>
        <taxon>Perkinsida</taxon>
        <taxon>Perkinsidae</taxon>
        <taxon>Perkinsus</taxon>
    </lineage>
</organism>
<dbReference type="Pfam" id="PF01602">
    <property type="entry name" value="Adaptin_N"/>
    <property type="match status" value="1"/>
</dbReference>
<keyword evidence="3" id="KW-0813">Transport</keyword>
<evidence type="ECO:0000313" key="7">
    <source>
        <dbReference type="EMBL" id="EER01297.1"/>
    </source>
</evidence>
<proteinExistence type="inferred from homology"/>
<evidence type="ECO:0000256" key="4">
    <source>
        <dbReference type="ARBA" id="ARBA00022927"/>
    </source>
</evidence>
<feature type="non-terminal residue" evidence="7">
    <location>
        <position position="107"/>
    </location>
</feature>
<comment type="similarity">
    <text evidence="2">Belongs to the adaptor complexes large subunit family.</text>
</comment>
<dbReference type="InterPro" id="IPR026739">
    <property type="entry name" value="AP_beta"/>
</dbReference>
<evidence type="ECO:0000256" key="5">
    <source>
        <dbReference type="ARBA" id="ARBA00023136"/>
    </source>
</evidence>
<dbReference type="AlphaFoldDB" id="C5LPP6"/>
<gene>
    <name evidence="7" type="ORF">Pmar_PMAR019692</name>
</gene>
<evidence type="ECO:0000259" key="6">
    <source>
        <dbReference type="Pfam" id="PF01602"/>
    </source>
</evidence>
<dbReference type="RefSeq" id="XP_002768579.1">
    <property type="nucleotide sequence ID" value="XM_002768533.1"/>
</dbReference>
<dbReference type="OrthoDB" id="433055at2759"/>
<dbReference type="InterPro" id="IPR011989">
    <property type="entry name" value="ARM-like"/>
</dbReference>
<dbReference type="GO" id="GO:0016192">
    <property type="term" value="P:vesicle-mediated transport"/>
    <property type="evidence" value="ECO:0007669"/>
    <property type="project" value="InterPro"/>
</dbReference>
<dbReference type="SUPFAM" id="SSF48371">
    <property type="entry name" value="ARM repeat"/>
    <property type="match status" value="1"/>
</dbReference>
<dbReference type="InterPro" id="IPR002553">
    <property type="entry name" value="Clathrin/coatomer_adapt-like_N"/>
</dbReference>
<dbReference type="Gene3D" id="1.25.10.10">
    <property type="entry name" value="Leucine-rich Repeat Variant"/>
    <property type="match status" value="1"/>
</dbReference>
<feature type="non-terminal residue" evidence="7">
    <location>
        <position position="1"/>
    </location>
</feature>
<accession>C5LPP6</accession>
<dbReference type="EMBL" id="GG684204">
    <property type="protein sequence ID" value="EER01297.1"/>
    <property type="molecule type" value="Genomic_DNA"/>
</dbReference>
<comment type="subcellular location">
    <subcellularLocation>
        <location evidence="1">Endomembrane system</location>
    </subcellularLocation>
</comment>